<organism evidence="10 11">
    <name type="scientific">Coralloluteibacterium thermophilum</name>
    <dbReference type="NCBI Taxonomy" id="2707049"/>
    <lineage>
        <taxon>Bacteria</taxon>
        <taxon>Pseudomonadati</taxon>
        <taxon>Pseudomonadota</taxon>
        <taxon>Gammaproteobacteria</taxon>
        <taxon>Lysobacterales</taxon>
        <taxon>Lysobacteraceae</taxon>
        <taxon>Coralloluteibacterium</taxon>
    </lineage>
</organism>
<dbReference type="SMART" id="SM00086">
    <property type="entry name" value="PAC"/>
    <property type="match status" value="3"/>
</dbReference>
<dbReference type="SMART" id="SM00448">
    <property type="entry name" value="REC"/>
    <property type="match status" value="1"/>
</dbReference>
<feature type="domain" description="Histidine kinase" evidence="7">
    <location>
        <begin position="619"/>
        <end position="839"/>
    </location>
</feature>
<dbReference type="RefSeq" id="WP_377005818.1">
    <property type="nucleotide sequence ID" value="NZ_JBHSGG010000049.1"/>
</dbReference>
<dbReference type="Pfam" id="PF13185">
    <property type="entry name" value="GAF_2"/>
    <property type="match status" value="1"/>
</dbReference>
<dbReference type="SUPFAM" id="SSF55874">
    <property type="entry name" value="ATPase domain of HSP90 chaperone/DNA topoisomerase II/histidine kinase"/>
    <property type="match status" value="1"/>
</dbReference>
<dbReference type="Gene3D" id="3.30.450.20">
    <property type="entry name" value="PAS domain"/>
    <property type="match status" value="3"/>
</dbReference>
<dbReference type="InterPro" id="IPR013655">
    <property type="entry name" value="PAS_fold_3"/>
</dbReference>
<evidence type="ECO:0000256" key="4">
    <source>
        <dbReference type="ARBA" id="ARBA00022679"/>
    </source>
</evidence>
<dbReference type="Pfam" id="PF02518">
    <property type="entry name" value="HATPase_c"/>
    <property type="match status" value="1"/>
</dbReference>
<dbReference type="InterPro" id="IPR035965">
    <property type="entry name" value="PAS-like_dom_sf"/>
</dbReference>
<dbReference type="PROSITE" id="PS50113">
    <property type="entry name" value="PAC"/>
    <property type="match status" value="2"/>
</dbReference>
<feature type="modified residue" description="4-aspartylphosphate" evidence="6">
    <location>
        <position position="909"/>
    </location>
</feature>
<dbReference type="PROSITE" id="PS50110">
    <property type="entry name" value="RESPONSE_REGULATORY"/>
    <property type="match status" value="1"/>
</dbReference>
<comment type="caution">
    <text evidence="10">The sequence shown here is derived from an EMBL/GenBank/DDBJ whole genome shotgun (WGS) entry which is preliminary data.</text>
</comment>
<evidence type="ECO:0000256" key="3">
    <source>
        <dbReference type="ARBA" id="ARBA00022553"/>
    </source>
</evidence>
<dbReference type="PANTHER" id="PTHR43065">
    <property type="entry name" value="SENSOR HISTIDINE KINASE"/>
    <property type="match status" value="1"/>
</dbReference>
<dbReference type="InterPro" id="IPR000700">
    <property type="entry name" value="PAS-assoc_C"/>
</dbReference>
<keyword evidence="3 6" id="KW-0597">Phosphoprotein</keyword>
<dbReference type="Pfam" id="PF08447">
    <property type="entry name" value="PAS_3"/>
    <property type="match status" value="1"/>
</dbReference>
<dbReference type="Pfam" id="PF00072">
    <property type="entry name" value="Response_reg"/>
    <property type="match status" value="1"/>
</dbReference>
<evidence type="ECO:0000256" key="5">
    <source>
        <dbReference type="ARBA" id="ARBA00022777"/>
    </source>
</evidence>
<name>A0ABV9NRC7_9GAMM</name>
<dbReference type="InterPro" id="IPR036890">
    <property type="entry name" value="HATPase_C_sf"/>
</dbReference>
<dbReference type="NCBIfam" id="TIGR00229">
    <property type="entry name" value="sensory_box"/>
    <property type="match status" value="1"/>
</dbReference>
<evidence type="ECO:0000256" key="2">
    <source>
        <dbReference type="ARBA" id="ARBA00012438"/>
    </source>
</evidence>
<feature type="domain" description="PAC" evidence="9">
    <location>
        <begin position="408"/>
        <end position="460"/>
    </location>
</feature>
<dbReference type="InterPro" id="IPR005467">
    <property type="entry name" value="His_kinase_dom"/>
</dbReference>
<dbReference type="Pfam" id="PF00512">
    <property type="entry name" value="HisKA"/>
    <property type="match status" value="1"/>
</dbReference>
<dbReference type="InterPro" id="IPR011006">
    <property type="entry name" value="CheY-like_superfamily"/>
</dbReference>
<dbReference type="Pfam" id="PF08448">
    <property type="entry name" value="PAS_4"/>
    <property type="match status" value="2"/>
</dbReference>
<dbReference type="EMBL" id="JBHSGG010000049">
    <property type="protein sequence ID" value="MFC4729701.1"/>
    <property type="molecule type" value="Genomic_DNA"/>
</dbReference>
<dbReference type="SMART" id="SM00091">
    <property type="entry name" value="PAS"/>
    <property type="match status" value="2"/>
</dbReference>
<proteinExistence type="predicted"/>
<dbReference type="SUPFAM" id="SSF52172">
    <property type="entry name" value="CheY-like"/>
    <property type="match status" value="1"/>
</dbReference>
<protein>
    <recommendedName>
        <fullName evidence="2">histidine kinase</fullName>
        <ecNumber evidence="2">2.7.13.3</ecNumber>
    </recommendedName>
</protein>
<dbReference type="PRINTS" id="PR00344">
    <property type="entry name" value="BCTRLSENSOR"/>
</dbReference>
<evidence type="ECO:0000256" key="1">
    <source>
        <dbReference type="ARBA" id="ARBA00000085"/>
    </source>
</evidence>
<dbReference type="SMART" id="SM00388">
    <property type="entry name" value="HisKA"/>
    <property type="match status" value="1"/>
</dbReference>
<feature type="domain" description="PAC" evidence="9">
    <location>
        <begin position="553"/>
        <end position="606"/>
    </location>
</feature>
<dbReference type="InterPro" id="IPR013656">
    <property type="entry name" value="PAS_4"/>
</dbReference>
<evidence type="ECO:0000259" key="9">
    <source>
        <dbReference type="PROSITE" id="PS50113"/>
    </source>
</evidence>
<accession>A0ABV9NRC7</accession>
<evidence type="ECO:0000259" key="8">
    <source>
        <dbReference type="PROSITE" id="PS50110"/>
    </source>
</evidence>
<keyword evidence="4" id="KW-0808">Transferase</keyword>
<dbReference type="Gene3D" id="3.40.50.2300">
    <property type="match status" value="1"/>
</dbReference>
<dbReference type="SMART" id="SM00065">
    <property type="entry name" value="GAF"/>
    <property type="match status" value="1"/>
</dbReference>
<comment type="catalytic activity">
    <reaction evidence="1">
        <text>ATP + protein L-histidine = ADP + protein N-phospho-L-histidine.</text>
        <dbReference type="EC" id="2.7.13.3"/>
    </reaction>
</comment>
<dbReference type="SUPFAM" id="SSF55785">
    <property type="entry name" value="PYP-like sensor domain (PAS domain)"/>
    <property type="match status" value="3"/>
</dbReference>
<dbReference type="InterPro" id="IPR004358">
    <property type="entry name" value="Sig_transdc_His_kin-like_C"/>
</dbReference>
<keyword evidence="11" id="KW-1185">Reference proteome</keyword>
<dbReference type="InterPro" id="IPR001789">
    <property type="entry name" value="Sig_transdc_resp-reg_receiver"/>
</dbReference>
<dbReference type="SUPFAM" id="SSF47384">
    <property type="entry name" value="Homodimeric domain of signal transducing histidine kinase"/>
    <property type="match status" value="1"/>
</dbReference>
<dbReference type="InterPro" id="IPR036097">
    <property type="entry name" value="HisK_dim/P_sf"/>
</dbReference>
<dbReference type="Gene3D" id="3.30.450.40">
    <property type="match status" value="1"/>
</dbReference>
<evidence type="ECO:0000313" key="10">
    <source>
        <dbReference type="EMBL" id="MFC4729701.1"/>
    </source>
</evidence>
<dbReference type="InterPro" id="IPR029016">
    <property type="entry name" value="GAF-like_dom_sf"/>
</dbReference>
<reference evidence="11" key="1">
    <citation type="journal article" date="2019" name="Int. J. Syst. Evol. Microbiol.">
        <title>The Global Catalogue of Microorganisms (GCM) 10K type strain sequencing project: providing services to taxonomists for standard genome sequencing and annotation.</title>
        <authorList>
            <consortium name="The Broad Institute Genomics Platform"/>
            <consortium name="The Broad Institute Genome Sequencing Center for Infectious Disease"/>
            <person name="Wu L."/>
            <person name="Ma J."/>
        </authorList>
    </citation>
    <scope>NUCLEOTIDE SEQUENCE [LARGE SCALE GENOMIC DNA]</scope>
    <source>
        <strain evidence="11">CGMCC 1.13574</strain>
    </source>
</reference>
<sequence>MLERPWHGPAATDVASVGGQVGAQLRTQDWSGSPLGPPDAWQPALQTLAGLVLQSKFPMFLAWGPELGLLYNDAYGVILGAKHPGALGRPFREVWAEVWEDVGPLVDAALTGEAIYREDLPLVIERSGLPERAWFTFSYSPVRDEEGRIAGIFCAVAETTAKVLSERRQAFRVMLEDRLRHLASPRALIDAAVEALALHLGAQRVGYAQVQADGETVLLDACYADGVPPLLGSFALSEFGPESIARQRRGLTDFCDDVLADPAQVHETWRRVDTRAFVSVPMIRDGVLRATLYVNVSHPHHWLPEEIALIELVAARIWDALERVRAETERRDSEMRLRLALQAGRMGEVTFDAVNGTIRHSEAFAEMLGHPPGRRLTLADLRAQYHPEDRDRIIAEREAILKAGQTFFEVDMRIVRPDGEVRWLYGRGQVFRDIDGHALTATTVYLDNTERKQAEQALRALNETLEQQVAARTGELRANQARMRAAFETSYTFQGLLAPDGTILDVNATALRPIEAHREDVVGLRVWEAPWFSGTPGMPETIREAVGRVAAGRTYRQEIFVKLPAGWRWFDFSMRPIVDENGAVTAIVPEAVETTERREAEDALRQAQKLEAMGQLTGGVAHDFNNLLTPIIGSLDMLQRKGVGGERDQRLIGAALQAADRAKTLVHRLLAFARRQPLQTAPVDVGRLVGGMATLIASTSGPQIRVEVDVADGVPPAQVDANQLEMAVLNLGVNARDAMPAGGTLSISVTRAQVGPGHRSRLPPGEYVRLSVADTGIGMDAETQARAIEPFFSTKGVGRGTGLGLSMVHGLVSQLGGALTIQSRLAVGTNIELWLPRAASPVEEASAAAEAEHRSFAGIALLVDDEDLVRLSTANMLSDLGYVVVEAASAEAALRRVAEGLRPDVLVTDHLMPGMNGTDLARRLRSARPELAVLIVSGYAESEGIAADLPRLAKPFRASDLAECLARLTQPASAA</sequence>
<dbReference type="Gene3D" id="2.10.70.100">
    <property type="match status" value="1"/>
</dbReference>
<evidence type="ECO:0000256" key="6">
    <source>
        <dbReference type="PROSITE-ProRule" id="PRU00169"/>
    </source>
</evidence>
<dbReference type="InterPro" id="IPR003594">
    <property type="entry name" value="HATPase_dom"/>
</dbReference>
<evidence type="ECO:0000313" key="11">
    <source>
        <dbReference type="Proteomes" id="UP001595892"/>
    </source>
</evidence>
<dbReference type="SUPFAM" id="SSF55781">
    <property type="entry name" value="GAF domain-like"/>
    <property type="match status" value="1"/>
</dbReference>
<dbReference type="Gene3D" id="1.10.287.130">
    <property type="match status" value="1"/>
</dbReference>
<dbReference type="InterPro" id="IPR000014">
    <property type="entry name" value="PAS"/>
</dbReference>
<dbReference type="CDD" id="cd00130">
    <property type="entry name" value="PAS"/>
    <property type="match status" value="1"/>
</dbReference>
<dbReference type="CDD" id="cd00082">
    <property type="entry name" value="HisKA"/>
    <property type="match status" value="1"/>
</dbReference>
<dbReference type="InterPro" id="IPR003018">
    <property type="entry name" value="GAF"/>
</dbReference>
<keyword evidence="5" id="KW-0418">Kinase</keyword>
<dbReference type="PANTHER" id="PTHR43065:SF49">
    <property type="entry name" value="HISTIDINE KINASE"/>
    <property type="match status" value="1"/>
</dbReference>
<dbReference type="EC" id="2.7.13.3" evidence="2"/>
<dbReference type="InterPro" id="IPR003661">
    <property type="entry name" value="HisK_dim/P_dom"/>
</dbReference>
<dbReference type="InterPro" id="IPR001610">
    <property type="entry name" value="PAC"/>
</dbReference>
<dbReference type="Gene3D" id="3.30.565.10">
    <property type="entry name" value="Histidine kinase-like ATPase, C-terminal domain"/>
    <property type="match status" value="1"/>
</dbReference>
<feature type="domain" description="Response regulatory" evidence="8">
    <location>
        <begin position="859"/>
        <end position="969"/>
    </location>
</feature>
<gene>
    <name evidence="10" type="ORF">ACFO3Q_16145</name>
</gene>
<dbReference type="PROSITE" id="PS50109">
    <property type="entry name" value="HIS_KIN"/>
    <property type="match status" value="1"/>
</dbReference>
<evidence type="ECO:0000259" key="7">
    <source>
        <dbReference type="PROSITE" id="PS50109"/>
    </source>
</evidence>
<dbReference type="Proteomes" id="UP001595892">
    <property type="component" value="Unassembled WGS sequence"/>
</dbReference>
<dbReference type="SMART" id="SM00387">
    <property type="entry name" value="HATPase_c"/>
    <property type="match status" value="1"/>
</dbReference>